<protein>
    <submittedName>
        <fullName evidence="1">Uncharacterized protein</fullName>
    </submittedName>
</protein>
<sequence length="73" mass="8556">MNVRYNLYIAASCPEGKQAHLQVQISHEAGKSEITDFCDSRIFLTKKFMNVRYDHDNGNSWSRRANMPIFKFK</sequence>
<accession>A0A9J5W1D7</accession>
<gene>
    <name evidence="1" type="ORF">H5410_058914</name>
</gene>
<reference evidence="1 2" key="1">
    <citation type="submission" date="2020-09" db="EMBL/GenBank/DDBJ databases">
        <title>De no assembly of potato wild relative species, Solanum commersonii.</title>
        <authorList>
            <person name="Cho K."/>
        </authorList>
    </citation>
    <scope>NUCLEOTIDE SEQUENCE [LARGE SCALE GENOMIC DNA]</scope>
    <source>
        <strain evidence="1">LZ3.2</strain>
        <tissue evidence="1">Leaf</tissue>
    </source>
</reference>
<keyword evidence="2" id="KW-1185">Reference proteome</keyword>
<comment type="caution">
    <text evidence="1">The sequence shown here is derived from an EMBL/GenBank/DDBJ whole genome shotgun (WGS) entry which is preliminary data.</text>
</comment>
<dbReference type="AlphaFoldDB" id="A0A9J5W1D7"/>
<dbReference type="Proteomes" id="UP000824120">
    <property type="component" value="Chromosome 12"/>
</dbReference>
<dbReference type="EMBL" id="JACXVP010000012">
    <property type="protein sequence ID" value="KAG5569148.1"/>
    <property type="molecule type" value="Genomic_DNA"/>
</dbReference>
<organism evidence="1 2">
    <name type="scientific">Solanum commersonii</name>
    <name type="common">Commerson's wild potato</name>
    <name type="synonym">Commerson's nightshade</name>
    <dbReference type="NCBI Taxonomy" id="4109"/>
    <lineage>
        <taxon>Eukaryota</taxon>
        <taxon>Viridiplantae</taxon>
        <taxon>Streptophyta</taxon>
        <taxon>Embryophyta</taxon>
        <taxon>Tracheophyta</taxon>
        <taxon>Spermatophyta</taxon>
        <taxon>Magnoliopsida</taxon>
        <taxon>eudicotyledons</taxon>
        <taxon>Gunneridae</taxon>
        <taxon>Pentapetalae</taxon>
        <taxon>asterids</taxon>
        <taxon>lamiids</taxon>
        <taxon>Solanales</taxon>
        <taxon>Solanaceae</taxon>
        <taxon>Solanoideae</taxon>
        <taxon>Solaneae</taxon>
        <taxon>Solanum</taxon>
    </lineage>
</organism>
<evidence type="ECO:0000313" key="2">
    <source>
        <dbReference type="Proteomes" id="UP000824120"/>
    </source>
</evidence>
<proteinExistence type="predicted"/>
<evidence type="ECO:0000313" key="1">
    <source>
        <dbReference type="EMBL" id="KAG5569148.1"/>
    </source>
</evidence>
<name>A0A9J5W1D7_SOLCO</name>